<name>A0A211ZKT5_9PROT</name>
<evidence type="ECO:0008006" key="4">
    <source>
        <dbReference type="Google" id="ProtNLM"/>
    </source>
</evidence>
<evidence type="ECO:0000313" key="3">
    <source>
        <dbReference type="Proteomes" id="UP000196655"/>
    </source>
</evidence>
<comment type="caution">
    <text evidence="2">The sequence shown here is derived from an EMBL/GenBank/DDBJ whole genome shotgun (WGS) entry which is preliminary data.</text>
</comment>
<proteinExistence type="predicted"/>
<dbReference type="STRING" id="1122125.GCA_000423185_03849"/>
<dbReference type="Pfam" id="PF00702">
    <property type="entry name" value="Hydrolase"/>
    <property type="match status" value="1"/>
</dbReference>
<dbReference type="AlphaFoldDB" id="A0A211ZKT5"/>
<dbReference type="SFLD" id="SFLDS00003">
    <property type="entry name" value="Haloacid_Dehalogenase"/>
    <property type="match status" value="1"/>
</dbReference>
<organism evidence="2 3">
    <name type="scientific">Inquilinus limosus</name>
    <dbReference type="NCBI Taxonomy" id="171674"/>
    <lineage>
        <taxon>Bacteria</taxon>
        <taxon>Pseudomonadati</taxon>
        <taxon>Pseudomonadota</taxon>
        <taxon>Alphaproteobacteria</taxon>
        <taxon>Rhodospirillales</taxon>
        <taxon>Rhodospirillaceae</taxon>
        <taxon>Inquilinus</taxon>
    </lineage>
</organism>
<dbReference type="EMBL" id="NHON01000032">
    <property type="protein sequence ID" value="OWJ65784.1"/>
    <property type="molecule type" value="Genomic_DNA"/>
</dbReference>
<dbReference type="SFLD" id="SFLDG01129">
    <property type="entry name" value="C1.5:_HAD__Beta-PGM__Phosphata"/>
    <property type="match status" value="1"/>
</dbReference>
<evidence type="ECO:0000313" key="2">
    <source>
        <dbReference type="EMBL" id="OWJ65784.1"/>
    </source>
</evidence>
<sequence length="268" mass="29111">MADFGAGRDRGPVFFGGIVNGDADPAIDPTPAPLTVAFDADDTLWHSESVFEETHGRLVALLAPWVDPATLERRLLDTEARNLKTFGYGVKGFTLSMIETAIEISGGRVGSGEIRAILELGKAMMDHPVELLDGVVETLDALAPDAEAGRVRLIVITKGDLFHQESKVARSGLAERFESIEIVAEKDEATYRRILQRGGTAPERFLMIGNSMKSDILPVLDLGGQAVHIPYRITWALEHVTRPEIAPPGFHTLDSIREVPALVARLLG</sequence>
<dbReference type="Gene3D" id="1.10.150.240">
    <property type="entry name" value="Putative phosphatase, domain 2"/>
    <property type="match status" value="1"/>
</dbReference>
<dbReference type="Gene3D" id="3.40.50.1000">
    <property type="entry name" value="HAD superfamily/HAD-like"/>
    <property type="match status" value="1"/>
</dbReference>
<dbReference type="Proteomes" id="UP000196655">
    <property type="component" value="Unassembled WGS sequence"/>
</dbReference>
<keyword evidence="1" id="KW-0378">Hydrolase</keyword>
<reference evidence="3" key="1">
    <citation type="submission" date="2017-05" db="EMBL/GenBank/DDBJ databases">
        <authorList>
            <person name="Macchi M."/>
            <person name="Festa S."/>
            <person name="Coppotelli B.M."/>
            <person name="Morelli I.S."/>
        </authorList>
    </citation>
    <scope>NUCLEOTIDE SEQUENCE [LARGE SCALE GENOMIC DNA]</scope>
    <source>
        <strain evidence="3">I</strain>
    </source>
</reference>
<dbReference type="InterPro" id="IPR036412">
    <property type="entry name" value="HAD-like_sf"/>
</dbReference>
<dbReference type="SUPFAM" id="SSF56784">
    <property type="entry name" value="HAD-like"/>
    <property type="match status" value="1"/>
</dbReference>
<dbReference type="InterPro" id="IPR023198">
    <property type="entry name" value="PGP-like_dom2"/>
</dbReference>
<keyword evidence="3" id="KW-1185">Reference proteome</keyword>
<gene>
    <name evidence="2" type="ORF">BWR60_18035</name>
</gene>
<dbReference type="InterPro" id="IPR051540">
    <property type="entry name" value="S-2-haloacid_dehalogenase"/>
</dbReference>
<dbReference type="InterPro" id="IPR023214">
    <property type="entry name" value="HAD_sf"/>
</dbReference>
<protein>
    <recommendedName>
        <fullName evidence="4">HAD family hydrolase</fullName>
    </recommendedName>
</protein>
<accession>A0A211ZKT5</accession>
<evidence type="ECO:0000256" key="1">
    <source>
        <dbReference type="ARBA" id="ARBA00022801"/>
    </source>
</evidence>
<dbReference type="PANTHER" id="PTHR43316:SF8">
    <property type="entry name" value="HAD FAMILY HYDROLASE"/>
    <property type="match status" value="1"/>
</dbReference>
<dbReference type="GO" id="GO:0016787">
    <property type="term" value="F:hydrolase activity"/>
    <property type="evidence" value="ECO:0007669"/>
    <property type="project" value="UniProtKB-KW"/>
</dbReference>
<dbReference type="PANTHER" id="PTHR43316">
    <property type="entry name" value="HYDROLASE, HALOACID DELAHOGENASE-RELATED"/>
    <property type="match status" value="1"/>
</dbReference>